<sequence>MSIHILGIRHHGVGSAKQLKNELERLQPDIILVEGPPEITEVFTYVGEKALQPPVAIMVYNSVDPKESTFYPFASYSPEWVAISHANKNKIPVRALDLPAAISFEKARIQSENKKEEAEDANSEIDKPLPIIPQDPISILAETDGFSSGEAWWEHHFEYNTIESEAHFKSVYHVMNALREEGLKSSLDDENVAREAYMRQIITEARNEMYENIVVVCGAWHAPALTDVDSYVKEDRKTLKQLPKTKIKTIATWIPWTNKRLSMASGYGAGIYSPGWYNHLWVTEEDTEINWLTKVAETFRANKIDTSTAHVIESFKLARSLAAIRNKHFVSLSEMNDAIRSVMCMGDEILLDYVNKELIIGNALGTVPNDIPKMPLQEDFEINLKQLRLKLTADPKIYQLDLRKELDQNRSTFFHRLELLNLNWLVRRSSRTKGTFKETWEAQWSPDMMIALIDNGFLGNTVEAAAQAVVVNECINAKKIETIATLLQKSIPAELFEDLHILISRINEIASISVDILDLLKALPNLINISRYGDVRNSDLSVLNHIVQQLLIKVNTSLANACYGLDEENSSAMFEEISKLNHAIGIYDDAEIEAEWFATLHKILHKDGVHPIIIGCVCRLLLDGQQFTDEVADQHISYALSINNLPETVAAWLQGFLKGSGMILIYDNRLWNLIYTWVSTLNKETFIELLPMLRRSFSNFEFSERRQIGEKAKEGIITEKTTKTTLDSNFDEDLANSILPTIAHFLTPQS</sequence>
<accession>A0A4R1RER5</accession>
<protein>
    <submittedName>
        <fullName evidence="1">Uncharacterized protein</fullName>
    </submittedName>
</protein>
<dbReference type="InterPro" id="IPR043737">
    <property type="entry name" value="DUF5682"/>
</dbReference>
<dbReference type="Pfam" id="PF18934">
    <property type="entry name" value="DUF5682"/>
    <property type="match status" value="1"/>
</dbReference>
<dbReference type="RefSeq" id="WP_132218497.1">
    <property type="nucleotide sequence ID" value="NZ_OX156936.1"/>
</dbReference>
<dbReference type="Proteomes" id="UP000295455">
    <property type="component" value="Unassembled WGS sequence"/>
</dbReference>
<evidence type="ECO:0000313" key="2">
    <source>
        <dbReference type="Proteomes" id="UP000295455"/>
    </source>
</evidence>
<reference evidence="1 2" key="1">
    <citation type="submission" date="2019-03" db="EMBL/GenBank/DDBJ databases">
        <title>Genomic Encyclopedia of Type Strains, Phase IV (KMG-IV): sequencing the most valuable type-strain genomes for metagenomic binning, comparative biology and taxonomic classification.</title>
        <authorList>
            <person name="Goeker M."/>
        </authorList>
    </citation>
    <scope>NUCLEOTIDE SEQUENCE [LARGE SCALE GENOMIC DNA]</scope>
    <source>
        <strain evidence="1 2">DSM 18792</strain>
    </source>
</reference>
<name>A0A4R1RER5_9FLAO</name>
<keyword evidence="2" id="KW-1185">Reference proteome</keyword>
<proteinExistence type="predicted"/>
<comment type="caution">
    <text evidence="1">The sequence shown here is derived from an EMBL/GenBank/DDBJ whole genome shotgun (WGS) entry which is preliminary data.</text>
</comment>
<dbReference type="AlphaFoldDB" id="A0A4R1RER5"/>
<gene>
    <name evidence="1" type="ORF">EV196_107131</name>
</gene>
<dbReference type="OrthoDB" id="9768066at2"/>
<organism evidence="1 2">
    <name type="scientific">Mariniflexile fucanivorans</name>
    <dbReference type="NCBI Taxonomy" id="264023"/>
    <lineage>
        <taxon>Bacteria</taxon>
        <taxon>Pseudomonadati</taxon>
        <taxon>Bacteroidota</taxon>
        <taxon>Flavobacteriia</taxon>
        <taxon>Flavobacteriales</taxon>
        <taxon>Flavobacteriaceae</taxon>
        <taxon>Mariniflexile</taxon>
    </lineage>
</organism>
<evidence type="ECO:0000313" key="1">
    <source>
        <dbReference type="EMBL" id="TCL64424.1"/>
    </source>
</evidence>
<dbReference type="EMBL" id="SLUP01000007">
    <property type="protein sequence ID" value="TCL64424.1"/>
    <property type="molecule type" value="Genomic_DNA"/>
</dbReference>